<evidence type="ECO:0000313" key="2">
    <source>
        <dbReference type="EMBL" id="SNR50410.1"/>
    </source>
</evidence>
<keyword evidence="1" id="KW-0732">Signal</keyword>
<evidence type="ECO:0000313" key="3">
    <source>
        <dbReference type="Proteomes" id="UP000198310"/>
    </source>
</evidence>
<keyword evidence="3" id="KW-1185">Reference proteome</keyword>
<feature type="signal peptide" evidence="1">
    <location>
        <begin position="1"/>
        <end position="19"/>
    </location>
</feature>
<name>A0A238WV57_9BACT</name>
<sequence>MRARRLLLFCGVVSMLASCQTTRSVLAPRPFQSVLSMGSHDTSATTVVLMHDSQGPQGTRVVMSTAEAASFSYHQ</sequence>
<feature type="chain" id="PRO_5012195773" evidence="1">
    <location>
        <begin position="20"/>
        <end position="75"/>
    </location>
</feature>
<accession>A0A238WV57</accession>
<evidence type="ECO:0000256" key="1">
    <source>
        <dbReference type="SAM" id="SignalP"/>
    </source>
</evidence>
<gene>
    <name evidence="2" type="ORF">SAMN06269173_103138</name>
</gene>
<organism evidence="2 3">
    <name type="scientific">Hymenobacter mucosus</name>
    <dbReference type="NCBI Taxonomy" id="1411120"/>
    <lineage>
        <taxon>Bacteria</taxon>
        <taxon>Pseudomonadati</taxon>
        <taxon>Bacteroidota</taxon>
        <taxon>Cytophagia</taxon>
        <taxon>Cytophagales</taxon>
        <taxon>Hymenobacteraceae</taxon>
        <taxon>Hymenobacter</taxon>
    </lineage>
</organism>
<dbReference type="EMBL" id="FZNS01000003">
    <property type="protein sequence ID" value="SNR50410.1"/>
    <property type="molecule type" value="Genomic_DNA"/>
</dbReference>
<dbReference type="PROSITE" id="PS51257">
    <property type="entry name" value="PROKAR_LIPOPROTEIN"/>
    <property type="match status" value="1"/>
</dbReference>
<dbReference type="AlphaFoldDB" id="A0A238WV57"/>
<reference evidence="3" key="1">
    <citation type="submission" date="2017-06" db="EMBL/GenBank/DDBJ databases">
        <authorList>
            <person name="Varghese N."/>
            <person name="Submissions S."/>
        </authorList>
    </citation>
    <scope>NUCLEOTIDE SEQUENCE [LARGE SCALE GENOMIC DNA]</scope>
    <source>
        <strain evidence="3">DSM 28041</strain>
    </source>
</reference>
<proteinExistence type="predicted"/>
<dbReference type="Proteomes" id="UP000198310">
    <property type="component" value="Unassembled WGS sequence"/>
</dbReference>
<dbReference type="RefSeq" id="WP_143437039.1">
    <property type="nucleotide sequence ID" value="NZ_FZNS01000003.1"/>
</dbReference>
<protein>
    <submittedName>
        <fullName evidence="2">Uncharacterized protein</fullName>
    </submittedName>
</protein>